<feature type="domain" description="Polymerase/histidinol phosphatase N-terminal" evidence="2">
    <location>
        <begin position="46"/>
        <end position="115"/>
    </location>
</feature>
<protein>
    <recommendedName>
        <fullName evidence="2">Polymerase/histidinol phosphatase N-terminal domain-containing protein</fullName>
    </recommendedName>
</protein>
<feature type="signal peptide" evidence="1">
    <location>
        <begin position="1"/>
        <end position="25"/>
    </location>
</feature>
<sequence length="329" mass="37241">MLSKVAKVFVASILSVLLLSSFAVAEIKVNNPYENVKWDSFGQYKGNLHTHTNHSEKYNPSALKPEQLILEYSNRDYDILAITDHNTLTWPWDDYTKENSLKMLPVQGNEISNTHHLLSLFSDFNTTMSNEKEVLKQIGEKEGLAIMAHPGRYNASSKWYANLFVTYPHLVGMEVINQGDRYQDDREMWDKTLSVLPPDNLCWGFANDDTHKVEHIGRDWNIFLLPELTEEDLKDSMITGAFYFSSISTLENVVGCPPIINEINVDEKLNTISISAQNSQKVVWISEGNIIHIGDSVNYKNAKGMGSYVRAEIIGEGGVSYTQPFGIKK</sequence>
<evidence type="ECO:0000313" key="3">
    <source>
        <dbReference type="EMBL" id="XBX75342.1"/>
    </source>
</evidence>
<feature type="chain" id="PRO_5043605252" description="Polymerase/histidinol phosphatase N-terminal domain-containing protein" evidence="1">
    <location>
        <begin position="26"/>
        <end position="329"/>
    </location>
</feature>
<dbReference type="InterPro" id="IPR052018">
    <property type="entry name" value="PHP_domain"/>
</dbReference>
<dbReference type="Gene3D" id="3.20.20.140">
    <property type="entry name" value="Metal-dependent hydrolases"/>
    <property type="match status" value="1"/>
</dbReference>
<dbReference type="InterPro" id="IPR016195">
    <property type="entry name" value="Pol/histidinol_Pase-like"/>
</dbReference>
<evidence type="ECO:0000259" key="2">
    <source>
        <dbReference type="SMART" id="SM00481"/>
    </source>
</evidence>
<dbReference type="AlphaFoldDB" id="A0AAU7VND8"/>
<proteinExistence type="predicted"/>
<keyword evidence="1" id="KW-0732">Signal</keyword>
<name>A0AAU7VND8_9FIRM</name>
<dbReference type="RefSeq" id="WP_350344087.1">
    <property type="nucleotide sequence ID" value="NZ_CP158367.1"/>
</dbReference>
<reference evidence="3" key="2">
    <citation type="submission" date="2024-06" db="EMBL/GenBank/DDBJ databases">
        <authorList>
            <person name="Petrova K.O."/>
            <person name="Toshchakov S.V."/>
            <person name="Boltjanskaja Y.V."/>
            <person name="Kevbrin V."/>
        </authorList>
    </citation>
    <scope>NUCLEOTIDE SEQUENCE</scope>
    <source>
        <strain evidence="3">Z-910T</strain>
    </source>
</reference>
<dbReference type="EMBL" id="CP158367">
    <property type="protein sequence ID" value="XBX75342.1"/>
    <property type="molecule type" value="Genomic_DNA"/>
</dbReference>
<dbReference type="GO" id="GO:0035312">
    <property type="term" value="F:5'-3' DNA exonuclease activity"/>
    <property type="evidence" value="ECO:0007669"/>
    <property type="project" value="TreeGrafter"/>
</dbReference>
<accession>A0AAU7VND8</accession>
<dbReference type="GO" id="GO:0004534">
    <property type="term" value="F:5'-3' RNA exonuclease activity"/>
    <property type="evidence" value="ECO:0007669"/>
    <property type="project" value="TreeGrafter"/>
</dbReference>
<dbReference type="SMART" id="SM00481">
    <property type="entry name" value="POLIIIAc"/>
    <property type="match status" value="1"/>
</dbReference>
<evidence type="ECO:0000256" key="1">
    <source>
        <dbReference type="SAM" id="SignalP"/>
    </source>
</evidence>
<reference evidence="3" key="1">
    <citation type="journal article" date="2013" name="Extremophiles">
        <title>Proteinivorax tanatarense gen. nov., sp. nov., an anaerobic, haloalkaliphilic, proteolytic bacterium isolated from a decaying algal bloom, and proposal of Proteinivoraceae fam. nov.</title>
        <authorList>
            <person name="Kevbrin V."/>
            <person name="Boltyanskaya Y."/>
            <person name="Zhilina T."/>
            <person name="Kolganova T."/>
            <person name="Lavrentjeva E."/>
            <person name="Kuznetsov B."/>
        </authorList>
    </citation>
    <scope>NUCLEOTIDE SEQUENCE</scope>
    <source>
        <strain evidence="3">Z-910T</strain>
    </source>
</reference>
<gene>
    <name evidence="3" type="ORF">PRVXT_000461</name>
</gene>
<organism evidence="3">
    <name type="scientific">Proteinivorax tanatarense</name>
    <dbReference type="NCBI Taxonomy" id="1260629"/>
    <lineage>
        <taxon>Bacteria</taxon>
        <taxon>Bacillati</taxon>
        <taxon>Bacillota</taxon>
        <taxon>Clostridia</taxon>
        <taxon>Eubacteriales</taxon>
        <taxon>Proteinivoracaceae</taxon>
        <taxon>Proteinivorax</taxon>
    </lineage>
</organism>
<dbReference type="InterPro" id="IPR003141">
    <property type="entry name" value="Pol/His_phosphatase_N"/>
</dbReference>
<dbReference type="PANTHER" id="PTHR42924">
    <property type="entry name" value="EXONUCLEASE"/>
    <property type="match status" value="1"/>
</dbReference>
<dbReference type="SUPFAM" id="SSF89550">
    <property type="entry name" value="PHP domain-like"/>
    <property type="match status" value="1"/>
</dbReference>
<dbReference type="PANTHER" id="PTHR42924:SF3">
    <property type="entry name" value="POLYMERASE_HISTIDINOL PHOSPHATASE N-TERMINAL DOMAIN-CONTAINING PROTEIN"/>
    <property type="match status" value="1"/>
</dbReference>